<dbReference type="InterPro" id="IPR000157">
    <property type="entry name" value="TIR_dom"/>
</dbReference>
<reference evidence="2" key="1">
    <citation type="submission" date="2024-07" db="EMBL/GenBank/DDBJ databases">
        <authorList>
            <person name="Yu S.T."/>
        </authorList>
    </citation>
    <scope>NUCLEOTIDE SEQUENCE</scope>
    <source>
        <strain evidence="2">R44</strain>
    </source>
</reference>
<sequence length="372" mass="40854">MEVIVNTIISQANRLFISYAFSDDELFDDAVRAFANDLKRFYSAKTGNELSVFFARESIGWGDNWRSRIDSELENASIFMPIITMQYFNRSACRDELNTFHQGALRLGVQYLILPVVIAGAHAIRSDHPMPEVATIKALQYKNLEETFLAGPGTPEWRRALSGLTDELIELISRGELASPVLASKDSGGVDQGELSEDNSDFLTSAAELETLTPALAKAAEQVLEDFGSWSEVVNEATKLVKPGLTVQQMRAVSISIANQLKIPSEKLHDSGVKLAETAEKADAVMNAISDQISRVPTQEGKAGLEKLVAPMRQSADLHEVVGNMTELLENMASVEVLSAPLRRSLKPARIGITKIQDTARVVDRWANGPHM</sequence>
<dbReference type="SUPFAM" id="SSF52200">
    <property type="entry name" value="Toll/Interleukin receptor TIR domain"/>
    <property type="match status" value="1"/>
</dbReference>
<evidence type="ECO:0000259" key="1">
    <source>
        <dbReference type="SMART" id="SM00255"/>
    </source>
</evidence>
<proteinExistence type="predicted"/>
<feature type="domain" description="TIR" evidence="1">
    <location>
        <begin position="12"/>
        <end position="167"/>
    </location>
</feature>
<accession>A0AB39SSX2</accession>
<dbReference type="SMART" id="SM00255">
    <property type="entry name" value="TIR"/>
    <property type="match status" value="1"/>
</dbReference>
<organism evidence="2">
    <name type="scientific">Streptomyces sp. R44</name>
    <dbReference type="NCBI Taxonomy" id="3238633"/>
    <lineage>
        <taxon>Bacteria</taxon>
        <taxon>Bacillati</taxon>
        <taxon>Actinomycetota</taxon>
        <taxon>Actinomycetes</taxon>
        <taxon>Kitasatosporales</taxon>
        <taxon>Streptomycetaceae</taxon>
        <taxon>Streptomyces</taxon>
    </lineage>
</organism>
<dbReference type="RefSeq" id="WP_369144011.1">
    <property type="nucleotide sequence ID" value="NZ_CP163444.1"/>
</dbReference>
<gene>
    <name evidence="2" type="ORF">AB5J54_12565</name>
</gene>
<dbReference type="Pfam" id="PF13676">
    <property type="entry name" value="TIR_2"/>
    <property type="match status" value="1"/>
</dbReference>
<name>A0AB39SSX2_9ACTN</name>
<dbReference type="InterPro" id="IPR035897">
    <property type="entry name" value="Toll_tir_struct_dom_sf"/>
</dbReference>
<dbReference type="AlphaFoldDB" id="A0AB39SSX2"/>
<dbReference type="Gene3D" id="3.40.50.10140">
    <property type="entry name" value="Toll/interleukin-1 receptor homology (TIR) domain"/>
    <property type="match status" value="1"/>
</dbReference>
<keyword evidence="2" id="KW-0675">Receptor</keyword>
<evidence type="ECO:0000313" key="2">
    <source>
        <dbReference type="EMBL" id="XDQ71307.1"/>
    </source>
</evidence>
<protein>
    <submittedName>
        <fullName evidence="2">Toll/interleukin-1 receptor domain-containing protein</fullName>
    </submittedName>
</protein>
<dbReference type="GO" id="GO:0007165">
    <property type="term" value="P:signal transduction"/>
    <property type="evidence" value="ECO:0007669"/>
    <property type="project" value="InterPro"/>
</dbReference>
<dbReference type="EMBL" id="CP163444">
    <property type="protein sequence ID" value="XDQ71307.1"/>
    <property type="molecule type" value="Genomic_DNA"/>
</dbReference>